<dbReference type="SMART" id="SM00387">
    <property type="entry name" value="HATPase_c"/>
    <property type="match status" value="1"/>
</dbReference>
<keyword evidence="4" id="KW-0808">Transferase</keyword>
<evidence type="ECO:0000256" key="7">
    <source>
        <dbReference type="ARBA" id="ARBA00022840"/>
    </source>
</evidence>
<dbReference type="Gene3D" id="3.30.565.10">
    <property type="entry name" value="Histidine kinase-like ATPase, C-terminal domain"/>
    <property type="match status" value="1"/>
</dbReference>
<dbReference type="InterPro" id="IPR004358">
    <property type="entry name" value="Sig_transdc_His_kin-like_C"/>
</dbReference>
<evidence type="ECO:0000313" key="11">
    <source>
        <dbReference type="EMBL" id="HGV97715.1"/>
    </source>
</evidence>
<keyword evidence="9" id="KW-0812">Transmembrane</keyword>
<dbReference type="AlphaFoldDB" id="A0A7C4XEY0"/>
<protein>
    <recommendedName>
        <fullName evidence="2">histidine kinase</fullName>
        <ecNumber evidence="2">2.7.13.3</ecNumber>
    </recommendedName>
</protein>
<dbReference type="Gene3D" id="1.10.287.130">
    <property type="match status" value="1"/>
</dbReference>
<dbReference type="PRINTS" id="PR00344">
    <property type="entry name" value="BCTRLSENSOR"/>
</dbReference>
<dbReference type="GO" id="GO:0005524">
    <property type="term" value="F:ATP binding"/>
    <property type="evidence" value="ECO:0007669"/>
    <property type="project" value="UniProtKB-KW"/>
</dbReference>
<dbReference type="SUPFAM" id="SSF47384">
    <property type="entry name" value="Homodimeric domain of signal transducing histidine kinase"/>
    <property type="match status" value="1"/>
</dbReference>
<dbReference type="InterPro" id="IPR036097">
    <property type="entry name" value="HisK_dim/P_sf"/>
</dbReference>
<dbReference type="CDD" id="cd00082">
    <property type="entry name" value="HisKA"/>
    <property type="match status" value="1"/>
</dbReference>
<dbReference type="Pfam" id="PF02518">
    <property type="entry name" value="HATPase_c"/>
    <property type="match status" value="1"/>
</dbReference>
<evidence type="ECO:0000256" key="9">
    <source>
        <dbReference type="SAM" id="Phobius"/>
    </source>
</evidence>
<comment type="caution">
    <text evidence="11">The sequence shown here is derived from an EMBL/GenBank/DDBJ whole genome shotgun (WGS) entry which is preliminary data.</text>
</comment>
<dbReference type="SUPFAM" id="SSF55874">
    <property type="entry name" value="ATPase domain of HSP90 chaperone/DNA topoisomerase II/histidine kinase"/>
    <property type="match status" value="1"/>
</dbReference>
<evidence type="ECO:0000256" key="4">
    <source>
        <dbReference type="ARBA" id="ARBA00022679"/>
    </source>
</evidence>
<keyword evidence="9" id="KW-0472">Membrane</keyword>
<dbReference type="EMBL" id="DTGZ01000099">
    <property type="protein sequence ID" value="HGV97715.1"/>
    <property type="molecule type" value="Genomic_DNA"/>
</dbReference>
<keyword evidence="8" id="KW-0902">Two-component regulatory system</keyword>
<dbReference type="EC" id="2.7.13.3" evidence="2"/>
<evidence type="ECO:0000256" key="3">
    <source>
        <dbReference type="ARBA" id="ARBA00022553"/>
    </source>
</evidence>
<keyword evidence="9" id="KW-1133">Transmembrane helix</keyword>
<feature type="transmembrane region" description="Helical" evidence="9">
    <location>
        <begin position="154"/>
        <end position="172"/>
    </location>
</feature>
<comment type="catalytic activity">
    <reaction evidence="1">
        <text>ATP + protein L-histidine = ADP + protein N-phospho-L-histidine.</text>
        <dbReference type="EC" id="2.7.13.3"/>
    </reaction>
</comment>
<dbReference type="InterPro" id="IPR003594">
    <property type="entry name" value="HATPase_dom"/>
</dbReference>
<keyword evidence="3" id="KW-0597">Phosphoprotein</keyword>
<keyword evidence="6" id="KW-0418">Kinase</keyword>
<dbReference type="InterPro" id="IPR003661">
    <property type="entry name" value="HisK_dim/P_dom"/>
</dbReference>
<sequence length="419" mass="47746">MKISYPGNIAIIAGLFIVLIIFLAIVNLYIGLQLYREYRDTEVSKIATLARLCAIYLNKFETEDILKNLSQAFDLAHLVIYDTLGNKIYDSYQKKIGVLETTDYLKNFKVLPAPGEIKFSGDDIIYHNLAPAFFIYTRASSSYSGVNRVFQWHIFYITISLVLISFLGIFLIRNLFLPVQYVANVAKRYGVEMRREDFVPETFNEIFKRMKEKEKELVEFSSFVAHEFRNSLATITALARLVEKGKKSGEEIIKECNTLNAIISNLLEYARTVKLNISEIDLNLLIDEALKRTMIPERIFVKKKFQPQIKLNGDYELLLHSFINIFKNGVAAISGRGTISITTKQDEDSVFCSISDTGTGIPKDKLDLVFSPFYSERAEGVGLGLAYVKKIVELHNGEIKVNSEKNRGTEFIIRIPKMS</sequence>
<accession>A0A7C4XEY0</accession>
<organism evidence="11">
    <name type="scientific">candidate division WOR-3 bacterium</name>
    <dbReference type="NCBI Taxonomy" id="2052148"/>
    <lineage>
        <taxon>Bacteria</taxon>
        <taxon>Bacteria division WOR-3</taxon>
    </lineage>
</organism>
<dbReference type="SMART" id="SM00388">
    <property type="entry name" value="HisKA"/>
    <property type="match status" value="1"/>
</dbReference>
<reference evidence="11" key="1">
    <citation type="journal article" date="2020" name="mSystems">
        <title>Genome- and Community-Level Interaction Insights into Carbon Utilization and Element Cycling Functions of Hydrothermarchaeota in Hydrothermal Sediment.</title>
        <authorList>
            <person name="Zhou Z."/>
            <person name="Liu Y."/>
            <person name="Xu W."/>
            <person name="Pan J."/>
            <person name="Luo Z.H."/>
            <person name="Li M."/>
        </authorList>
    </citation>
    <scope>NUCLEOTIDE SEQUENCE [LARGE SCALE GENOMIC DNA]</scope>
    <source>
        <strain evidence="11">SpSt-774</strain>
    </source>
</reference>
<dbReference type="InterPro" id="IPR005467">
    <property type="entry name" value="His_kinase_dom"/>
</dbReference>
<keyword evidence="7" id="KW-0067">ATP-binding</keyword>
<dbReference type="PANTHER" id="PTHR43065:SF10">
    <property type="entry name" value="PEROXIDE STRESS-ACTIVATED HISTIDINE KINASE MAK3"/>
    <property type="match status" value="1"/>
</dbReference>
<evidence type="ECO:0000256" key="2">
    <source>
        <dbReference type="ARBA" id="ARBA00012438"/>
    </source>
</evidence>
<feature type="domain" description="Histidine kinase" evidence="10">
    <location>
        <begin position="223"/>
        <end position="419"/>
    </location>
</feature>
<name>A0A7C4XEY0_UNCW3</name>
<evidence type="ECO:0000256" key="1">
    <source>
        <dbReference type="ARBA" id="ARBA00000085"/>
    </source>
</evidence>
<evidence type="ECO:0000256" key="5">
    <source>
        <dbReference type="ARBA" id="ARBA00022741"/>
    </source>
</evidence>
<dbReference type="PANTHER" id="PTHR43065">
    <property type="entry name" value="SENSOR HISTIDINE KINASE"/>
    <property type="match status" value="1"/>
</dbReference>
<dbReference type="Pfam" id="PF00512">
    <property type="entry name" value="HisKA"/>
    <property type="match status" value="1"/>
</dbReference>
<feature type="transmembrane region" description="Helical" evidence="9">
    <location>
        <begin position="6"/>
        <end position="30"/>
    </location>
</feature>
<dbReference type="InterPro" id="IPR036890">
    <property type="entry name" value="HATPase_C_sf"/>
</dbReference>
<evidence type="ECO:0000259" key="10">
    <source>
        <dbReference type="PROSITE" id="PS50109"/>
    </source>
</evidence>
<evidence type="ECO:0000256" key="8">
    <source>
        <dbReference type="ARBA" id="ARBA00023012"/>
    </source>
</evidence>
<evidence type="ECO:0000256" key="6">
    <source>
        <dbReference type="ARBA" id="ARBA00022777"/>
    </source>
</evidence>
<proteinExistence type="predicted"/>
<keyword evidence="5" id="KW-0547">Nucleotide-binding</keyword>
<dbReference type="PROSITE" id="PS50109">
    <property type="entry name" value="HIS_KIN"/>
    <property type="match status" value="1"/>
</dbReference>
<dbReference type="GO" id="GO:0000155">
    <property type="term" value="F:phosphorelay sensor kinase activity"/>
    <property type="evidence" value="ECO:0007669"/>
    <property type="project" value="InterPro"/>
</dbReference>
<gene>
    <name evidence="11" type="ORF">ENV60_05410</name>
</gene>